<dbReference type="GO" id="GO:0070593">
    <property type="term" value="P:dendrite self-avoidance"/>
    <property type="evidence" value="ECO:0007669"/>
    <property type="project" value="TreeGrafter"/>
</dbReference>
<dbReference type="InterPro" id="IPR013098">
    <property type="entry name" value="Ig_I-set"/>
</dbReference>
<evidence type="ECO:0000313" key="5">
    <source>
        <dbReference type="Proteomes" id="UP000678499"/>
    </source>
</evidence>
<feature type="signal peptide" evidence="2">
    <location>
        <begin position="1"/>
        <end position="20"/>
    </location>
</feature>
<dbReference type="PROSITE" id="PS50835">
    <property type="entry name" value="IG_LIKE"/>
    <property type="match status" value="2"/>
</dbReference>
<keyword evidence="2" id="KW-0732">Signal</keyword>
<feature type="domain" description="Ig-like" evidence="3">
    <location>
        <begin position="136"/>
        <end position="224"/>
    </location>
</feature>
<feature type="domain" description="Ig-like" evidence="3">
    <location>
        <begin position="43"/>
        <end position="126"/>
    </location>
</feature>
<dbReference type="Pfam" id="PF13927">
    <property type="entry name" value="Ig_3"/>
    <property type="match status" value="1"/>
</dbReference>
<gene>
    <name evidence="4" type="ORF">NMOB1V02_LOCUS2897</name>
</gene>
<reference evidence="4" key="1">
    <citation type="submission" date="2020-11" db="EMBL/GenBank/DDBJ databases">
        <authorList>
            <person name="Tran Van P."/>
        </authorList>
    </citation>
    <scope>NUCLEOTIDE SEQUENCE</scope>
</reference>
<dbReference type="GO" id="GO:0030424">
    <property type="term" value="C:axon"/>
    <property type="evidence" value="ECO:0007669"/>
    <property type="project" value="TreeGrafter"/>
</dbReference>
<accession>A0A7R9BJG4</accession>
<dbReference type="InterPro" id="IPR003599">
    <property type="entry name" value="Ig_sub"/>
</dbReference>
<dbReference type="GO" id="GO:0098632">
    <property type="term" value="F:cell-cell adhesion mediator activity"/>
    <property type="evidence" value="ECO:0007669"/>
    <property type="project" value="TreeGrafter"/>
</dbReference>
<dbReference type="GO" id="GO:0005886">
    <property type="term" value="C:plasma membrane"/>
    <property type="evidence" value="ECO:0007669"/>
    <property type="project" value="TreeGrafter"/>
</dbReference>
<name>A0A7R9BJG4_9CRUS</name>
<dbReference type="PANTHER" id="PTHR10075">
    <property type="entry name" value="BASIGIN RELATED"/>
    <property type="match status" value="1"/>
</dbReference>
<dbReference type="Proteomes" id="UP000678499">
    <property type="component" value="Unassembled WGS sequence"/>
</dbReference>
<proteinExistence type="predicted"/>
<dbReference type="EMBL" id="OA882392">
    <property type="protein sequence ID" value="CAD7275094.1"/>
    <property type="molecule type" value="Genomic_DNA"/>
</dbReference>
<evidence type="ECO:0000313" key="4">
    <source>
        <dbReference type="EMBL" id="CAD7275094.1"/>
    </source>
</evidence>
<dbReference type="PANTHER" id="PTHR10075:SF100">
    <property type="entry name" value="FASCICLIN-2"/>
    <property type="match status" value="1"/>
</dbReference>
<dbReference type="SUPFAM" id="SSF48726">
    <property type="entry name" value="Immunoglobulin"/>
    <property type="match status" value="2"/>
</dbReference>
<dbReference type="GO" id="GO:0007411">
    <property type="term" value="P:axon guidance"/>
    <property type="evidence" value="ECO:0007669"/>
    <property type="project" value="TreeGrafter"/>
</dbReference>
<evidence type="ECO:0000259" key="3">
    <source>
        <dbReference type="PROSITE" id="PS50835"/>
    </source>
</evidence>
<organism evidence="4">
    <name type="scientific">Notodromas monacha</name>
    <dbReference type="NCBI Taxonomy" id="399045"/>
    <lineage>
        <taxon>Eukaryota</taxon>
        <taxon>Metazoa</taxon>
        <taxon>Ecdysozoa</taxon>
        <taxon>Arthropoda</taxon>
        <taxon>Crustacea</taxon>
        <taxon>Oligostraca</taxon>
        <taxon>Ostracoda</taxon>
        <taxon>Podocopa</taxon>
        <taxon>Podocopida</taxon>
        <taxon>Cypridocopina</taxon>
        <taxon>Cypridoidea</taxon>
        <taxon>Cyprididae</taxon>
        <taxon>Notodromas</taxon>
    </lineage>
</organism>
<sequence length="247" mass="28032">MERLLSTLTFGVLLISAVSCDSAGRWKRNEGSSNINNALVIEPKGDEIERPIGQPYILTCRITVDPALVSDLKWLGPDNQTIREEPERKFIRHEQSRIQLVFREVRENDTGLYHCQASYASNNQLSKSVRLKSYLPITWVDAPEEQYATLGEENEMITCVVKASPAATLSWSKAGKQIATGMSDRYAVEQGGLRISEVRQEDEGTYSCSADVVSTGEYQVRQIRFMWDPDIRTIRLMDTCYMLRHGF</sequence>
<dbReference type="InterPro" id="IPR003598">
    <property type="entry name" value="Ig_sub2"/>
</dbReference>
<evidence type="ECO:0000256" key="2">
    <source>
        <dbReference type="SAM" id="SignalP"/>
    </source>
</evidence>
<dbReference type="PROSITE" id="PS51257">
    <property type="entry name" value="PROKAR_LIPOPROTEIN"/>
    <property type="match status" value="1"/>
</dbReference>
<dbReference type="OrthoDB" id="6234674at2759"/>
<dbReference type="InterPro" id="IPR036179">
    <property type="entry name" value="Ig-like_dom_sf"/>
</dbReference>
<dbReference type="Gene3D" id="2.60.40.10">
    <property type="entry name" value="Immunoglobulins"/>
    <property type="match status" value="2"/>
</dbReference>
<evidence type="ECO:0000256" key="1">
    <source>
        <dbReference type="ARBA" id="ARBA00023319"/>
    </source>
</evidence>
<keyword evidence="5" id="KW-1185">Reference proteome</keyword>
<feature type="chain" id="PRO_5036402938" description="Ig-like domain-containing protein" evidence="2">
    <location>
        <begin position="21"/>
        <end position="247"/>
    </location>
</feature>
<dbReference type="EMBL" id="CAJPEX010000355">
    <property type="protein sequence ID" value="CAG0915246.1"/>
    <property type="molecule type" value="Genomic_DNA"/>
</dbReference>
<dbReference type="AlphaFoldDB" id="A0A7R9BJG4"/>
<dbReference type="Pfam" id="PF07679">
    <property type="entry name" value="I-set"/>
    <property type="match status" value="1"/>
</dbReference>
<dbReference type="InterPro" id="IPR013783">
    <property type="entry name" value="Ig-like_fold"/>
</dbReference>
<dbReference type="GO" id="GO:0007156">
    <property type="term" value="P:homophilic cell adhesion via plasma membrane adhesion molecules"/>
    <property type="evidence" value="ECO:0007669"/>
    <property type="project" value="TreeGrafter"/>
</dbReference>
<dbReference type="InterPro" id="IPR007110">
    <property type="entry name" value="Ig-like_dom"/>
</dbReference>
<protein>
    <recommendedName>
        <fullName evidence="3">Ig-like domain-containing protein</fullName>
    </recommendedName>
</protein>
<dbReference type="SMART" id="SM00409">
    <property type="entry name" value="IG"/>
    <property type="match status" value="2"/>
</dbReference>
<dbReference type="SMART" id="SM00408">
    <property type="entry name" value="IGc2"/>
    <property type="match status" value="2"/>
</dbReference>
<keyword evidence="1" id="KW-0393">Immunoglobulin domain</keyword>